<protein>
    <submittedName>
        <fullName evidence="2">Uncharacterized protein</fullName>
    </submittedName>
</protein>
<gene>
    <name evidence="2" type="ORF">QTG54_015287</name>
</gene>
<reference evidence="2" key="1">
    <citation type="submission" date="2023-06" db="EMBL/GenBank/DDBJ databases">
        <title>Survivors Of The Sea: Transcriptome response of Skeletonema marinoi to long-term dormancy.</title>
        <authorList>
            <person name="Pinder M.I.M."/>
            <person name="Kourtchenko O."/>
            <person name="Robertson E.K."/>
            <person name="Larsson T."/>
            <person name="Maumus F."/>
            <person name="Osuna-Cruz C.M."/>
            <person name="Vancaester E."/>
            <person name="Stenow R."/>
            <person name="Vandepoele K."/>
            <person name="Ploug H."/>
            <person name="Bruchert V."/>
            <person name="Godhe A."/>
            <person name="Topel M."/>
        </authorList>
    </citation>
    <scope>NUCLEOTIDE SEQUENCE</scope>
    <source>
        <strain evidence="2">R05AC</strain>
    </source>
</reference>
<evidence type="ECO:0000313" key="2">
    <source>
        <dbReference type="EMBL" id="KAK1734029.1"/>
    </source>
</evidence>
<proteinExistence type="predicted"/>
<name>A0AAD8XUV8_9STRA</name>
<sequence length="107" mass="11342">MMMKFGRALLLSILSATSTWLVAAENADPVPGCNCGGTVCLETYEGINIEACSFVTPSVYSSIRNQSTPVCDALLANLTFVDYYGDKISNPNLISVSRGGDLLGTLL</sequence>
<evidence type="ECO:0000313" key="3">
    <source>
        <dbReference type="Proteomes" id="UP001224775"/>
    </source>
</evidence>
<comment type="caution">
    <text evidence="2">The sequence shown here is derived from an EMBL/GenBank/DDBJ whole genome shotgun (WGS) entry which is preliminary data.</text>
</comment>
<accession>A0AAD8XUV8</accession>
<dbReference type="Proteomes" id="UP001224775">
    <property type="component" value="Unassembled WGS sequence"/>
</dbReference>
<feature type="signal peptide" evidence="1">
    <location>
        <begin position="1"/>
        <end position="24"/>
    </location>
</feature>
<keyword evidence="3" id="KW-1185">Reference proteome</keyword>
<keyword evidence="1" id="KW-0732">Signal</keyword>
<evidence type="ECO:0000256" key="1">
    <source>
        <dbReference type="SAM" id="SignalP"/>
    </source>
</evidence>
<dbReference type="AlphaFoldDB" id="A0AAD8XUV8"/>
<organism evidence="2 3">
    <name type="scientific">Skeletonema marinoi</name>
    <dbReference type="NCBI Taxonomy" id="267567"/>
    <lineage>
        <taxon>Eukaryota</taxon>
        <taxon>Sar</taxon>
        <taxon>Stramenopiles</taxon>
        <taxon>Ochrophyta</taxon>
        <taxon>Bacillariophyta</taxon>
        <taxon>Coscinodiscophyceae</taxon>
        <taxon>Thalassiosirophycidae</taxon>
        <taxon>Thalassiosirales</taxon>
        <taxon>Skeletonemataceae</taxon>
        <taxon>Skeletonema</taxon>
        <taxon>Skeletonema marinoi-dohrnii complex</taxon>
    </lineage>
</organism>
<feature type="chain" id="PRO_5041959486" evidence="1">
    <location>
        <begin position="25"/>
        <end position="107"/>
    </location>
</feature>
<dbReference type="EMBL" id="JATAAI010000042">
    <property type="protein sequence ID" value="KAK1734029.1"/>
    <property type="molecule type" value="Genomic_DNA"/>
</dbReference>